<dbReference type="AlphaFoldDB" id="A0A285SC33"/>
<evidence type="ECO:0000313" key="2">
    <source>
        <dbReference type="Proteomes" id="UP000219636"/>
    </source>
</evidence>
<evidence type="ECO:0000313" key="1">
    <source>
        <dbReference type="EMBL" id="SOC03323.1"/>
    </source>
</evidence>
<reference evidence="2" key="1">
    <citation type="submission" date="2017-08" db="EMBL/GenBank/DDBJ databases">
        <authorList>
            <person name="Varghese N."/>
            <person name="Submissions S."/>
        </authorList>
    </citation>
    <scope>NUCLEOTIDE SEQUENCE [LARGE SCALE GENOMIC DNA]</scope>
    <source>
        <strain evidence="2">JC22</strain>
    </source>
</reference>
<accession>A0A285SC33</accession>
<gene>
    <name evidence="1" type="ORF">SAMN05880501_103224</name>
</gene>
<proteinExistence type="predicted"/>
<keyword evidence="2" id="KW-1185">Reference proteome</keyword>
<organism evidence="1 2">
    <name type="scientific">Ureibacillus xyleni</name>
    <dbReference type="NCBI Taxonomy" id="614648"/>
    <lineage>
        <taxon>Bacteria</taxon>
        <taxon>Bacillati</taxon>
        <taxon>Bacillota</taxon>
        <taxon>Bacilli</taxon>
        <taxon>Bacillales</taxon>
        <taxon>Caryophanaceae</taxon>
        <taxon>Ureibacillus</taxon>
    </lineage>
</organism>
<dbReference type="Proteomes" id="UP000219636">
    <property type="component" value="Unassembled WGS sequence"/>
</dbReference>
<dbReference type="EMBL" id="OBMQ01000003">
    <property type="protein sequence ID" value="SOC03323.1"/>
    <property type="molecule type" value="Genomic_DNA"/>
</dbReference>
<sequence length="126" mass="14459">MLQIHRGVGEGLNSGLVNYRTKTDIYSELNRIVELLDSGVITSQMAEELIDIPTKQLEKLIQSSNEKEELYNDFKELGQLVEVGILPKDVHQRLTQLIKEQLIIMQKKDTEPKMFVVGRTKFLGLF</sequence>
<protein>
    <submittedName>
        <fullName evidence="1">Uncharacterized protein</fullName>
    </submittedName>
</protein>
<name>A0A285SC33_9BACL</name>
<dbReference type="RefSeq" id="WP_097072903.1">
    <property type="nucleotide sequence ID" value="NZ_OBMQ01000003.1"/>
</dbReference>